<feature type="non-terminal residue" evidence="3">
    <location>
        <position position="187"/>
    </location>
</feature>
<dbReference type="SMART" id="SM00257">
    <property type="entry name" value="LysM"/>
    <property type="match status" value="1"/>
</dbReference>
<dbReference type="AlphaFoldDB" id="A0A832N729"/>
<gene>
    <name evidence="3" type="ORF">ENJ65_06390</name>
</gene>
<protein>
    <submittedName>
        <fullName evidence="3">LysM domain-containing protein</fullName>
    </submittedName>
</protein>
<dbReference type="Pfam" id="PF01476">
    <property type="entry name" value="LysM"/>
    <property type="match status" value="1"/>
</dbReference>
<keyword evidence="1" id="KW-0732">Signal</keyword>
<evidence type="ECO:0000313" key="3">
    <source>
        <dbReference type="EMBL" id="HHJ81246.1"/>
    </source>
</evidence>
<dbReference type="Proteomes" id="UP000885832">
    <property type="component" value="Unassembled WGS sequence"/>
</dbReference>
<dbReference type="CDD" id="cd00118">
    <property type="entry name" value="LysM"/>
    <property type="match status" value="1"/>
</dbReference>
<dbReference type="PROSITE" id="PS51782">
    <property type="entry name" value="LYSM"/>
    <property type="match status" value="1"/>
</dbReference>
<proteinExistence type="predicted"/>
<organism evidence="3">
    <name type="scientific">Candidatus Tenderia electrophaga</name>
    <dbReference type="NCBI Taxonomy" id="1748243"/>
    <lineage>
        <taxon>Bacteria</taxon>
        <taxon>Pseudomonadati</taxon>
        <taxon>Pseudomonadota</taxon>
        <taxon>Gammaproteobacteria</taxon>
        <taxon>Candidatus Tenderiales</taxon>
        <taxon>Candidatus Tenderiaceae</taxon>
        <taxon>Candidatus Tenderia</taxon>
    </lineage>
</organism>
<dbReference type="PROSITE" id="PS51257">
    <property type="entry name" value="PROKAR_LIPOPROTEIN"/>
    <property type="match status" value="1"/>
</dbReference>
<dbReference type="InterPro" id="IPR036779">
    <property type="entry name" value="LysM_dom_sf"/>
</dbReference>
<feature type="chain" id="PRO_5032421744" evidence="1">
    <location>
        <begin position="30"/>
        <end position="187"/>
    </location>
</feature>
<dbReference type="Gene3D" id="3.10.350.10">
    <property type="entry name" value="LysM domain"/>
    <property type="match status" value="1"/>
</dbReference>
<comment type="caution">
    <text evidence="3">The sequence shown here is derived from an EMBL/GenBank/DDBJ whole genome shotgun (WGS) entry which is preliminary data.</text>
</comment>
<evidence type="ECO:0000259" key="2">
    <source>
        <dbReference type="PROSITE" id="PS51782"/>
    </source>
</evidence>
<dbReference type="InterPro" id="IPR018392">
    <property type="entry name" value="LysM"/>
</dbReference>
<dbReference type="EMBL" id="DRNF01000403">
    <property type="protein sequence ID" value="HHJ81246.1"/>
    <property type="molecule type" value="Genomic_DNA"/>
</dbReference>
<reference evidence="3" key="1">
    <citation type="journal article" date="2020" name="mSystems">
        <title>Genome- and Community-Level Interaction Insights into Carbon Utilization and Element Cycling Functions of Hydrothermarchaeota in Hydrothermal Sediment.</title>
        <authorList>
            <person name="Zhou Z."/>
            <person name="Liu Y."/>
            <person name="Xu W."/>
            <person name="Pan J."/>
            <person name="Luo Z.H."/>
            <person name="Li M."/>
        </authorList>
    </citation>
    <scope>NUCLEOTIDE SEQUENCE [LARGE SCALE GENOMIC DNA]</scope>
    <source>
        <strain evidence="3">HyVt-505</strain>
    </source>
</reference>
<sequence>MKSIFKPAALFYSMTLGLSCLGMTLPAQAGVSVYIVAPGDTLWSIAKENLKNPQDWKKLMKFNNMTDQNQLQVDQALRIPSELMIDFSAMPAASVEPANLPPVATNPAQDNKRMVTPVREGAEAVEDLAAVPSSAITVAATYGQVVQVNGDKRSKLKINQILTEKTRVQTGDKSGINIVLGDGSVVV</sequence>
<dbReference type="SUPFAM" id="SSF54106">
    <property type="entry name" value="LysM domain"/>
    <property type="match status" value="1"/>
</dbReference>
<feature type="domain" description="LysM" evidence="2">
    <location>
        <begin position="32"/>
        <end position="79"/>
    </location>
</feature>
<name>A0A832N729_9GAMM</name>
<feature type="signal peptide" evidence="1">
    <location>
        <begin position="1"/>
        <end position="29"/>
    </location>
</feature>
<evidence type="ECO:0000256" key="1">
    <source>
        <dbReference type="SAM" id="SignalP"/>
    </source>
</evidence>
<accession>A0A832N729</accession>